<dbReference type="EMBL" id="UINC01182892">
    <property type="protein sequence ID" value="SVD93360.1"/>
    <property type="molecule type" value="Genomic_DNA"/>
</dbReference>
<organism evidence="2">
    <name type="scientific">marine metagenome</name>
    <dbReference type="NCBI Taxonomy" id="408172"/>
    <lineage>
        <taxon>unclassified sequences</taxon>
        <taxon>metagenomes</taxon>
        <taxon>ecological metagenomes</taxon>
    </lineage>
</organism>
<dbReference type="AlphaFoldDB" id="A0A382ZDK4"/>
<sequence>MMQSMAIAQARKELNQLPDLLNAEP</sequence>
<gene>
    <name evidence="2" type="ORF">METZ01_LOCUS446214</name>
</gene>
<feature type="region of interest" description="Disordered" evidence="1">
    <location>
        <begin position="1"/>
        <end position="25"/>
    </location>
</feature>
<proteinExistence type="predicted"/>
<accession>A0A382ZDK4</accession>
<evidence type="ECO:0000313" key="2">
    <source>
        <dbReference type="EMBL" id="SVD93360.1"/>
    </source>
</evidence>
<protein>
    <submittedName>
        <fullName evidence="2">Uncharacterized protein</fullName>
    </submittedName>
</protein>
<name>A0A382ZDK4_9ZZZZ</name>
<feature type="non-terminal residue" evidence="2">
    <location>
        <position position="25"/>
    </location>
</feature>
<reference evidence="2" key="1">
    <citation type="submission" date="2018-05" db="EMBL/GenBank/DDBJ databases">
        <authorList>
            <person name="Lanie J.A."/>
            <person name="Ng W.-L."/>
            <person name="Kazmierczak K.M."/>
            <person name="Andrzejewski T.M."/>
            <person name="Davidsen T.M."/>
            <person name="Wayne K.J."/>
            <person name="Tettelin H."/>
            <person name="Glass J.I."/>
            <person name="Rusch D."/>
            <person name="Podicherti R."/>
            <person name="Tsui H.-C.T."/>
            <person name="Winkler M.E."/>
        </authorList>
    </citation>
    <scope>NUCLEOTIDE SEQUENCE</scope>
</reference>
<evidence type="ECO:0000256" key="1">
    <source>
        <dbReference type="SAM" id="MobiDB-lite"/>
    </source>
</evidence>